<keyword evidence="3" id="KW-1185">Reference proteome</keyword>
<evidence type="ECO:0000313" key="3">
    <source>
        <dbReference type="Proteomes" id="UP000321793"/>
    </source>
</evidence>
<proteinExistence type="predicted"/>
<evidence type="ECO:0000259" key="1">
    <source>
        <dbReference type="Pfam" id="PF16571"/>
    </source>
</evidence>
<evidence type="ECO:0000313" key="2">
    <source>
        <dbReference type="EMBL" id="GEQ13842.1"/>
    </source>
</evidence>
<dbReference type="Pfam" id="PF16571">
    <property type="entry name" value="FBP_C"/>
    <property type="match status" value="1"/>
</dbReference>
<feature type="domain" description="Elongation factor G-binding protein C-terminal treble-clef zinc-finger" evidence="1">
    <location>
        <begin position="8"/>
        <end position="166"/>
    </location>
</feature>
<dbReference type="InterPro" id="IPR032330">
    <property type="entry name" value="EF-G-binding_C"/>
</dbReference>
<dbReference type="RefSeq" id="WP_147064420.1">
    <property type="nucleotide sequence ID" value="NZ_BAABDN010000001.1"/>
</dbReference>
<name>A0A512T0T7_9MICO</name>
<dbReference type="AlphaFoldDB" id="A0A512T0T7"/>
<accession>A0A512T0T7</accession>
<dbReference type="Proteomes" id="UP000321793">
    <property type="component" value="Unassembled WGS sequence"/>
</dbReference>
<gene>
    <name evidence="2" type="ORF">KLO01_18890</name>
</gene>
<dbReference type="EMBL" id="BKBA01000008">
    <property type="protein sequence ID" value="GEQ13842.1"/>
    <property type="molecule type" value="Genomic_DNA"/>
</dbReference>
<comment type="caution">
    <text evidence="2">The sequence shown here is derived from an EMBL/GenBank/DDBJ whole genome shotgun (WGS) entry which is preliminary data.</text>
</comment>
<dbReference type="OrthoDB" id="4171838at2"/>
<organism evidence="2 3">
    <name type="scientific">Knoellia locipacati</name>
    <dbReference type="NCBI Taxonomy" id="882824"/>
    <lineage>
        <taxon>Bacteria</taxon>
        <taxon>Bacillati</taxon>
        <taxon>Actinomycetota</taxon>
        <taxon>Actinomycetes</taxon>
        <taxon>Micrococcales</taxon>
        <taxon>Intrasporangiaceae</taxon>
        <taxon>Knoellia</taxon>
    </lineage>
</organism>
<sequence>MKPLTENEIRSSFVNASKREVAQASLPDLGSLDWDSLEYLGWQDAKRPLGYAVVDVDGEPRGIILRAAPPPTALGGRRRSAICAWCEDPLETQDVSLWVAKRAGAAGRKGDTVGTLICTQFRCSANVRRKPTFAELGSNDPSAREQFVERRIAGLQDRAARFVAQV</sequence>
<protein>
    <recommendedName>
        <fullName evidence="1">Elongation factor G-binding protein C-terminal treble-clef zinc-finger domain-containing protein</fullName>
    </recommendedName>
</protein>
<reference evidence="2 3" key="1">
    <citation type="submission" date="2019-07" db="EMBL/GenBank/DDBJ databases">
        <title>Whole genome shotgun sequence of Knoellia locipacati NBRC 109775.</title>
        <authorList>
            <person name="Hosoyama A."/>
            <person name="Uohara A."/>
            <person name="Ohji S."/>
            <person name="Ichikawa N."/>
        </authorList>
    </citation>
    <scope>NUCLEOTIDE SEQUENCE [LARGE SCALE GENOMIC DNA]</scope>
    <source>
        <strain evidence="2 3">NBRC 109775</strain>
    </source>
</reference>